<dbReference type="InterPro" id="IPR029058">
    <property type="entry name" value="AB_hydrolase_fold"/>
</dbReference>
<dbReference type="Proteomes" id="UP000315522">
    <property type="component" value="Unassembled WGS sequence"/>
</dbReference>
<protein>
    <submittedName>
        <fullName evidence="3">Abhydrolase domain-containing protein</fullName>
    </submittedName>
</protein>
<organism evidence="3 4">
    <name type="scientific">Lachnellula willkommii</name>
    <dbReference type="NCBI Taxonomy" id="215461"/>
    <lineage>
        <taxon>Eukaryota</taxon>
        <taxon>Fungi</taxon>
        <taxon>Dikarya</taxon>
        <taxon>Ascomycota</taxon>
        <taxon>Pezizomycotina</taxon>
        <taxon>Leotiomycetes</taxon>
        <taxon>Helotiales</taxon>
        <taxon>Lachnaceae</taxon>
        <taxon>Lachnellula</taxon>
    </lineage>
</organism>
<dbReference type="Gene3D" id="3.40.50.1820">
    <property type="entry name" value="alpha/beta hydrolase"/>
    <property type="match status" value="1"/>
</dbReference>
<feature type="compositionally biased region" description="Basic and acidic residues" evidence="1">
    <location>
        <begin position="389"/>
        <end position="405"/>
    </location>
</feature>
<gene>
    <name evidence="3" type="primary">mpaH_0</name>
    <name evidence="3" type="ORF">LAWI1_G006935</name>
</gene>
<evidence type="ECO:0000313" key="3">
    <source>
        <dbReference type="EMBL" id="TVY86760.1"/>
    </source>
</evidence>
<comment type="caution">
    <text evidence="3">The sequence shown here is derived from an EMBL/GenBank/DDBJ whole genome shotgun (WGS) entry which is preliminary data.</text>
</comment>
<feature type="domain" description="Serine aminopeptidase S33" evidence="2">
    <location>
        <begin position="109"/>
        <end position="183"/>
    </location>
</feature>
<dbReference type="InterPro" id="IPR022742">
    <property type="entry name" value="Hydrolase_4"/>
</dbReference>
<reference evidence="3 4" key="1">
    <citation type="submission" date="2018-05" db="EMBL/GenBank/DDBJ databases">
        <title>Genome sequencing and assembly of the regulated plant pathogen Lachnellula willkommii and related sister species for the development of diagnostic species identification markers.</title>
        <authorList>
            <person name="Giroux E."/>
            <person name="Bilodeau G."/>
        </authorList>
    </citation>
    <scope>NUCLEOTIDE SEQUENCE [LARGE SCALE GENOMIC DNA]</scope>
    <source>
        <strain evidence="3 4">CBS 172.35</strain>
    </source>
</reference>
<dbReference type="SUPFAM" id="SSF53474">
    <property type="entry name" value="alpha/beta-Hydrolases"/>
    <property type="match status" value="1"/>
</dbReference>
<name>A0A559M1C1_9HELO</name>
<feature type="region of interest" description="Disordered" evidence="1">
    <location>
        <begin position="389"/>
        <end position="419"/>
    </location>
</feature>
<sequence length="419" mass="47334">MPSSVFEIKEHTLECQHIREYARATSNSQEDVLRLAIKQYIPLDNPNPQAGDLTIIGAHANGFPKELYEPVWEDLHARSKANGFRIRSIWIADVAHQGVSGILNEELLGNDPSWLDHSRDLLHMINMFRSEMPMPIVGMGHSFGGAILCNVALMHPRLLSTVVLMDPVIQPHASTPGGISPVQSSTFRRDLWPSRAEAIATFARSMFYQSWDRRVFDRWCQFGIRETPSKVYPEENGSATLSTTKHQECFTFMRPSWDGISPDGSMILRRDVVPDLNLDQPQRYPLYRPEPLAILRRLGELRPSVLYIFGEKSGLSPPDWIKEKMEITGNAPGGSGGVKEGRVKEVTLQGYGHLIAMEASERCADAAAAWFGQEVKRFEAERKAYEEWTRKSLSEKQTMSEEWKKHVGGPLQQPPKSKI</sequence>
<keyword evidence="3" id="KW-0378">Hydrolase</keyword>
<dbReference type="Pfam" id="PF12146">
    <property type="entry name" value="Hydrolase_4"/>
    <property type="match status" value="1"/>
</dbReference>
<dbReference type="EMBL" id="QGML01003105">
    <property type="protein sequence ID" value="TVY86760.1"/>
    <property type="molecule type" value="Genomic_DNA"/>
</dbReference>
<evidence type="ECO:0000313" key="4">
    <source>
        <dbReference type="Proteomes" id="UP000315522"/>
    </source>
</evidence>
<dbReference type="AlphaFoldDB" id="A0A559M1C1"/>
<keyword evidence="4" id="KW-1185">Reference proteome</keyword>
<evidence type="ECO:0000256" key="1">
    <source>
        <dbReference type="SAM" id="MobiDB-lite"/>
    </source>
</evidence>
<proteinExistence type="predicted"/>
<evidence type="ECO:0000259" key="2">
    <source>
        <dbReference type="Pfam" id="PF12146"/>
    </source>
</evidence>
<dbReference type="GO" id="GO:0016787">
    <property type="term" value="F:hydrolase activity"/>
    <property type="evidence" value="ECO:0007669"/>
    <property type="project" value="UniProtKB-KW"/>
</dbReference>
<accession>A0A559M1C1</accession>